<dbReference type="AlphaFoldDB" id="A0A5B9Y3Y7"/>
<evidence type="ECO:0000313" key="2">
    <source>
        <dbReference type="EMBL" id="QEH61670.1"/>
    </source>
</evidence>
<dbReference type="Proteomes" id="UP000323144">
    <property type="component" value="Chromosome"/>
</dbReference>
<reference evidence="2 3" key="1">
    <citation type="submission" date="2019-08" db="EMBL/GenBank/DDBJ databases">
        <title>Complete genome sequence of Spiroplasma chinense CCH (DSM 19755).</title>
        <authorList>
            <person name="Shen H.-Y."/>
            <person name="Lin Y.-C."/>
            <person name="Chou L."/>
            <person name="Kuo C.-H."/>
        </authorList>
    </citation>
    <scope>NUCLEOTIDE SEQUENCE [LARGE SCALE GENOMIC DNA]</scope>
    <source>
        <strain evidence="2 3">CCH</strain>
    </source>
</reference>
<proteinExistence type="predicted"/>
<keyword evidence="1" id="KW-1133">Transmembrane helix</keyword>
<dbReference type="RefSeq" id="WP_166508060.1">
    <property type="nucleotide sequence ID" value="NZ_CP043026.1"/>
</dbReference>
<organism evidence="2 3">
    <name type="scientific">Spiroplasma chinense</name>
    <dbReference type="NCBI Taxonomy" id="216932"/>
    <lineage>
        <taxon>Bacteria</taxon>
        <taxon>Bacillati</taxon>
        <taxon>Mycoplasmatota</taxon>
        <taxon>Mollicutes</taxon>
        <taxon>Entomoplasmatales</taxon>
        <taxon>Spiroplasmataceae</taxon>
        <taxon>Spiroplasma</taxon>
    </lineage>
</organism>
<sequence length="117" mass="14204">MKKHTIVQIMLEVFFWISFLISSIYSIIYPEVLGGYWIILSWTVLILSILSLCFLPMLELREIKKIHNLEKEAEIYKKMRATRFYTVFIFFYWDKLLKKEFQERKESTEKGPIEILN</sequence>
<keyword evidence="3" id="KW-1185">Reference proteome</keyword>
<keyword evidence="1" id="KW-0472">Membrane</keyword>
<dbReference type="EMBL" id="CP043026">
    <property type="protein sequence ID" value="QEH61670.1"/>
    <property type="molecule type" value="Genomic_DNA"/>
</dbReference>
<evidence type="ECO:0000256" key="1">
    <source>
        <dbReference type="SAM" id="Phobius"/>
    </source>
</evidence>
<protein>
    <submittedName>
        <fullName evidence="2">Uncharacterized protein</fullName>
    </submittedName>
</protein>
<evidence type="ECO:0000313" key="3">
    <source>
        <dbReference type="Proteomes" id="UP000323144"/>
    </source>
</evidence>
<name>A0A5B9Y3Y7_9MOLU</name>
<feature type="transmembrane region" description="Helical" evidence="1">
    <location>
        <begin position="34"/>
        <end position="55"/>
    </location>
</feature>
<feature type="transmembrane region" description="Helical" evidence="1">
    <location>
        <begin position="9"/>
        <end position="28"/>
    </location>
</feature>
<keyword evidence="1" id="KW-0812">Transmembrane</keyword>
<accession>A0A5B9Y3Y7</accession>
<dbReference type="KEGG" id="schi:SCHIN_v1c04730"/>
<gene>
    <name evidence="2" type="ORF">SCHIN_v1c04730</name>
</gene>